<dbReference type="PANTHER" id="PTHR41533:SF2">
    <property type="entry name" value="BLR7131 PROTEIN"/>
    <property type="match status" value="1"/>
</dbReference>
<sequence>MLTELGLDWGKTVVTAAALLAALLSSAPLPAQAVGADSGLDSRLSRSADGISAANGVLPALLENRLTMSLHGVEDPALLFYLQRGFRPAWTQQEKLHGLIEAVRTLDEHGLDAADFALERLRTEALYRFADLPPERQVERELLFTDTLARLLQQLRHGRLNPRTLYADWNFSAPARPLEQAARLAQVLEAPALNAAVQAQAPDLDLYRELQAALKHYRMLATWGDWPKVASGPTLRPDARDPRIAAVRARLAAEERALRALASNAPGSSATGEHPPAPANSRTTGLASLADTTDASHYDPVLVEAVRRFQQRAGLAVDAALGKQTVDALNISPAQRVAQLRVNLERLRWVAQDMQGDHMLVDLTGYRLRLHLGGQLAWSARIVVGKPTRKTPALLDSVQHLVLNPKWVVPPTILREDVVPGVVRNPDYLVKHRMQIVDRSGASVDAQHIDWKAARQHGLPYRVVQDSGADGSLGRIKFSLANPYAIYLHDTNAPSLFRRDTRALSSGCVRVEKPNELAVLLLDDPERWGPEALEQALATGKTRTLPVARQIPVLLHYASAGLDEQGRLQFRPDIYARDEALRVALDGVQR</sequence>
<gene>
    <name evidence="11" type="ORF">M622_12665</name>
</gene>
<dbReference type="PANTHER" id="PTHR41533">
    <property type="entry name" value="L,D-TRANSPEPTIDASE HI_1667-RELATED"/>
    <property type="match status" value="1"/>
</dbReference>
<dbReference type="InterPro" id="IPR045380">
    <property type="entry name" value="LD_TPept_scaffold_dom"/>
</dbReference>
<evidence type="ECO:0000256" key="4">
    <source>
        <dbReference type="ARBA" id="ARBA00022960"/>
    </source>
</evidence>
<dbReference type="Gene3D" id="2.40.440.10">
    <property type="entry name" value="L,D-transpeptidase catalytic domain-like"/>
    <property type="match status" value="1"/>
</dbReference>
<dbReference type="eggNOG" id="COG2989">
    <property type="taxonomic scope" value="Bacteria"/>
</dbReference>
<feature type="signal peptide" evidence="9">
    <location>
        <begin position="1"/>
        <end position="33"/>
    </location>
</feature>
<dbReference type="Pfam" id="PF03734">
    <property type="entry name" value="YkuD"/>
    <property type="match status" value="1"/>
</dbReference>
<comment type="pathway">
    <text evidence="1 7">Cell wall biogenesis; peptidoglycan biosynthesis.</text>
</comment>
<keyword evidence="9" id="KW-0732">Signal</keyword>
<evidence type="ECO:0000313" key="11">
    <source>
        <dbReference type="EMBL" id="EPZ16402.1"/>
    </source>
</evidence>
<comment type="similarity">
    <text evidence="2">Belongs to the YkuD family.</text>
</comment>
<feature type="chain" id="PRO_5004573733" description="L,D-TPase catalytic domain-containing protein" evidence="9">
    <location>
        <begin position="34"/>
        <end position="590"/>
    </location>
</feature>
<keyword evidence="3" id="KW-0808">Transferase</keyword>
<reference evidence="11 12" key="1">
    <citation type="submission" date="2013-06" db="EMBL/GenBank/DDBJ databases">
        <title>Draft genome sequence of Thauera terpenica.</title>
        <authorList>
            <person name="Liu B."/>
            <person name="Frostegard A.H."/>
            <person name="Shapleigh J.P."/>
        </authorList>
    </citation>
    <scope>NUCLEOTIDE SEQUENCE [LARGE SCALE GENOMIC DNA]</scope>
    <source>
        <strain evidence="11 12">58Eu</strain>
    </source>
</reference>
<dbReference type="GO" id="GO:0016740">
    <property type="term" value="F:transferase activity"/>
    <property type="evidence" value="ECO:0007669"/>
    <property type="project" value="UniProtKB-KW"/>
</dbReference>
<dbReference type="PATRIC" id="fig|1348657.5.peg.1073"/>
<dbReference type="AlphaFoldDB" id="S9ZS98"/>
<comment type="caution">
    <text evidence="11">The sequence shown here is derived from an EMBL/GenBank/DDBJ whole genome shotgun (WGS) entry which is preliminary data.</text>
</comment>
<dbReference type="InterPro" id="IPR036366">
    <property type="entry name" value="PGBDSf"/>
</dbReference>
<proteinExistence type="inferred from homology"/>
<dbReference type="SUPFAM" id="SSF47090">
    <property type="entry name" value="PGBD-like"/>
    <property type="match status" value="1"/>
</dbReference>
<feature type="region of interest" description="Disordered" evidence="8">
    <location>
        <begin position="263"/>
        <end position="284"/>
    </location>
</feature>
<dbReference type="OrthoDB" id="9778545at2"/>
<dbReference type="InterPro" id="IPR036365">
    <property type="entry name" value="PGBD-like_sf"/>
</dbReference>
<keyword evidence="12" id="KW-1185">Reference proteome</keyword>
<dbReference type="InterPro" id="IPR002477">
    <property type="entry name" value="Peptidoglycan-bd-like"/>
</dbReference>
<protein>
    <recommendedName>
        <fullName evidence="10">L,D-TPase catalytic domain-containing protein</fullName>
    </recommendedName>
</protein>
<evidence type="ECO:0000256" key="9">
    <source>
        <dbReference type="SAM" id="SignalP"/>
    </source>
</evidence>
<dbReference type="InterPro" id="IPR052905">
    <property type="entry name" value="LD-transpeptidase_YkuD-like"/>
</dbReference>
<evidence type="ECO:0000256" key="6">
    <source>
        <dbReference type="ARBA" id="ARBA00023316"/>
    </source>
</evidence>
<dbReference type="CDD" id="cd16913">
    <property type="entry name" value="YkuD_like"/>
    <property type="match status" value="1"/>
</dbReference>
<dbReference type="Pfam" id="PF20142">
    <property type="entry name" value="Scaffold"/>
    <property type="match status" value="1"/>
</dbReference>
<dbReference type="Pfam" id="PF01471">
    <property type="entry name" value="PG_binding_1"/>
    <property type="match status" value="1"/>
</dbReference>
<keyword evidence="5 7" id="KW-0573">Peptidoglycan synthesis</keyword>
<evidence type="ECO:0000256" key="3">
    <source>
        <dbReference type="ARBA" id="ARBA00022679"/>
    </source>
</evidence>
<evidence type="ECO:0000313" key="12">
    <source>
        <dbReference type="Proteomes" id="UP000015455"/>
    </source>
</evidence>
<dbReference type="UniPathway" id="UPA00219"/>
<dbReference type="GO" id="GO:0009252">
    <property type="term" value="P:peptidoglycan biosynthetic process"/>
    <property type="evidence" value="ECO:0007669"/>
    <property type="project" value="UniProtKB-UniPathway"/>
</dbReference>
<keyword evidence="6 7" id="KW-0961">Cell wall biogenesis/degradation</keyword>
<keyword evidence="4 7" id="KW-0133">Cell shape</keyword>
<dbReference type="SUPFAM" id="SSF141523">
    <property type="entry name" value="L,D-transpeptidase catalytic domain-like"/>
    <property type="match status" value="1"/>
</dbReference>
<feature type="active site" description="Proton donor/acceptor" evidence="7">
    <location>
        <position position="489"/>
    </location>
</feature>
<feature type="domain" description="L,D-TPase catalytic" evidence="10">
    <location>
        <begin position="357"/>
        <end position="535"/>
    </location>
</feature>
<dbReference type="InterPro" id="IPR038063">
    <property type="entry name" value="Transpep_catalytic_dom"/>
</dbReference>
<evidence type="ECO:0000256" key="7">
    <source>
        <dbReference type="PROSITE-ProRule" id="PRU01373"/>
    </source>
</evidence>
<organism evidence="11 12">
    <name type="scientific">Thauera terpenica 58Eu</name>
    <dbReference type="NCBI Taxonomy" id="1348657"/>
    <lineage>
        <taxon>Bacteria</taxon>
        <taxon>Pseudomonadati</taxon>
        <taxon>Pseudomonadota</taxon>
        <taxon>Betaproteobacteria</taxon>
        <taxon>Rhodocyclales</taxon>
        <taxon>Zoogloeaceae</taxon>
        <taxon>Thauera</taxon>
    </lineage>
</organism>
<dbReference type="GO" id="GO:0008360">
    <property type="term" value="P:regulation of cell shape"/>
    <property type="evidence" value="ECO:0007669"/>
    <property type="project" value="UniProtKB-UniRule"/>
</dbReference>
<dbReference type="GO" id="GO:0004180">
    <property type="term" value="F:carboxypeptidase activity"/>
    <property type="evidence" value="ECO:0007669"/>
    <property type="project" value="UniProtKB-ARBA"/>
</dbReference>
<dbReference type="Gene3D" id="1.10.101.10">
    <property type="entry name" value="PGBD-like superfamily/PGBD"/>
    <property type="match status" value="1"/>
</dbReference>
<dbReference type="GO" id="GO:0071555">
    <property type="term" value="P:cell wall organization"/>
    <property type="evidence" value="ECO:0007669"/>
    <property type="project" value="UniProtKB-UniRule"/>
</dbReference>
<evidence type="ECO:0000256" key="1">
    <source>
        <dbReference type="ARBA" id="ARBA00004752"/>
    </source>
</evidence>
<dbReference type="Proteomes" id="UP000015455">
    <property type="component" value="Unassembled WGS sequence"/>
</dbReference>
<evidence type="ECO:0000259" key="10">
    <source>
        <dbReference type="PROSITE" id="PS52029"/>
    </source>
</evidence>
<feature type="active site" description="Nucleophile" evidence="7">
    <location>
        <position position="508"/>
    </location>
</feature>
<dbReference type="InterPro" id="IPR005490">
    <property type="entry name" value="LD_TPept_cat_dom"/>
</dbReference>
<dbReference type="EMBL" id="ATJV01000045">
    <property type="protein sequence ID" value="EPZ16402.1"/>
    <property type="molecule type" value="Genomic_DNA"/>
</dbReference>
<name>S9ZS98_9RHOO</name>
<evidence type="ECO:0000256" key="8">
    <source>
        <dbReference type="SAM" id="MobiDB-lite"/>
    </source>
</evidence>
<accession>S9ZS98</accession>
<evidence type="ECO:0000256" key="2">
    <source>
        <dbReference type="ARBA" id="ARBA00005992"/>
    </source>
</evidence>
<evidence type="ECO:0000256" key="5">
    <source>
        <dbReference type="ARBA" id="ARBA00022984"/>
    </source>
</evidence>
<dbReference type="PROSITE" id="PS52029">
    <property type="entry name" value="LD_TPASE"/>
    <property type="match status" value="1"/>
</dbReference>